<organism evidence="2 3">
    <name type="scientific">Georgfuchsia toluolica</name>
    <dbReference type="NCBI Taxonomy" id="424218"/>
    <lineage>
        <taxon>Bacteria</taxon>
        <taxon>Pseudomonadati</taxon>
        <taxon>Pseudomonadota</taxon>
        <taxon>Betaproteobacteria</taxon>
        <taxon>Nitrosomonadales</taxon>
        <taxon>Sterolibacteriaceae</taxon>
        <taxon>Georgfuchsia</taxon>
    </lineage>
</organism>
<accession>A0A916J4Y8</accession>
<dbReference type="Gene3D" id="3.90.226.10">
    <property type="entry name" value="2-enoyl-CoA Hydratase, Chain A, domain 1"/>
    <property type="match status" value="1"/>
</dbReference>
<keyword evidence="3" id="KW-1185">Reference proteome</keyword>
<keyword evidence="2" id="KW-0378">Hydrolase</keyword>
<dbReference type="AlphaFoldDB" id="A0A916J4Y8"/>
<dbReference type="Proteomes" id="UP000742786">
    <property type="component" value="Unassembled WGS sequence"/>
</dbReference>
<protein>
    <submittedName>
        <fullName evidence="2">6-oxocamphor hydrolase</fullName>
        <ecNumber evidence="2">3.7.1.18</ecNumber>
    </submittedName>
</protein>
<reference evidence="2" key="1">
    <citation type="submission" date="2021-04" db="EMBL/GenBank/DDBJ databases">
        <authorList>
            <person name="Hornung B."/>
        </authorList>
    </citation>
    <scope>NUCLEOTIDE SEQUENCE</scope>
    <source>
        <strain evidence="2">G5G6</strain>
    </source>
</reference>
<dbReference type="PANTHER" id="PTHR43802:SF1">
    <property type="entry name" value="IP11341P-RELATED"/>
    <property type="match status" value="1"/>
</dbReference>
<evidence type="ECO:0000313" key="2">
    <source>
        <dbReference type="EMBL" id="CAG4884764.1"/>
    </source>
</evidence>
<comment type="similarity">
    <text evidence="1">Belongs to the enoyl-CoA hydratase/isomerase family.</text>
</comment>
<dbReference type="EMBL" id="CAJQUM010000001">
    <property type="protein sequence ID" value="CAG4884764.1"/>
    <property type="molecule type" value="Genomic_DNA"/>
</dbReference>
<sequence>MGIHEESKKLGFDFVKDEPFESYRERFKDHFVMTRKNGIIEVRMHNKGEGAIWGFELHKALPQMFQAVGADRDNEVMILTGTGDYWLREFSKESFTKQESNEDTFRKTNYDLWFLDGLKLQENMLWSIDIPIITVINGPGFHTEFALLADLTICADDARFVDIHWGIGLVPGDASLLVFQQLIGLKRANWASYMVEGVDAKQALEWGLVNEVHSREKLLPRAWEIAGIMMKQDRVVRGLTTQLMRRPWKRLFTDDFAHHFAHELYAANVCRGKHNSDACKEAVDRTK</sequence>
<dbReference type="RefSeq" id="WP_220636579.1">
    <property type="nucleotide sequence ID" value="NZ_CAJQUM010000001.1"/>
</dbReference>
<evidence type="ECO:0000256" key="1">
    <source>
        <dbReference type="ARBA" id="ARBA00005254"/>
    </source>
</evidence>
<dbReference type="InterPro" id="IPR001753">
    <property type="entry name" value="Enoyl-CoA_hydra/iso"/>
</dbReference>
<dbReference type="SUPFAM" id="SSF52096">
    <property type="entry name" value="ClpP/crotonase"/>
    <property type="match status" value="1"/>
</dbReference>
<evidence type="ECO:0000313" key="3">
    <source>
        <dbReference type="Proteomes" id="UP000742786"/>
    </source>
</evidence>
<name>A0A916J4Y8_9PROT</name>
<dbReference type="EC" id="3.7.1.18" evidence="2"/>
<comment type="caution">
    <text evidence="2">The sequence shown here is derived from an EMBL/GenBank/DDBJ whole genome shotgun (WGS) entry which is preliminary data.</text>
</comment>
<dbReference type="CDD" id="cd06558">
    <property type="entry name" value="crotonase-like"/>
    <property type="match status" value="1"/>
</dbReference>
<dbReference type="PANTHER" id="PTHR43802">
    <property type="entry name" value="ENOYL-COA HYDRATASE"/>
    <property type="match status" value="1"/>
</dbReference>
<dbReference type="GO" id="GO:0016787">
    <property type="term" value="F:hydrolase activity"/>
    <property type="evidence" value="ECO:0007669"/>
    <property type="project" value="UniProtKB-KW"/>
</dbReference>
<dbReference type="Pfam" id="PF00378">
    <property type="entry name" value="ECH_1"/>
    <property type="match status" value="1"/>
</dbReference>
<gene>
    <name evidence="2" type="ORF">GTOL_12647</name>
</gene>
<proteinExistence type="inferred from homology"/>
<dbReference type="InterPro" id="IPR029045">
    <property type="entry name" value="ClpP/crotonase-like_dom_sf"/>
</dbReference>